<accession>A0ABY5V3X3</accession>
<protein>
    <submittedName>
        <fullName evidence="1">Uncharacterized protein</fullName>
    </submittedName>
</protein>
<evidence type="ECO:0000313" key="2">
    <source>
        <dbReference type="Proteomes" id="UP001059295"/>
    </source>
</evidence>
<keyword evidence="2" id="KW-1185">Reference proteome</keyword>
<dbReference type="GeneID" id="82890929"/>
<dbReference type="RefSeq" id="WP_019246359.1">
    <property type="nucleotide sequence ID" value="NZ_CAPH01000015.1"/>
</dbReference>
<name>A0ABY5V3X3_9BACT</name>
<proteinExistence type="predicted"/>
<gene>
    <name evidence="1" type="ORF">NQ491_04305</name>
</gene>
<sequence length="109" mass="12353">MATVLESLKGINAYPIPLRTLVDAAEYRGLDMTVEVSQEIMQTAKYKLAQADLLLWLSLAPDVTQGGQSYSFTDEQRIQFRNRANRLYGECQEESNKPKSIYGYKGSRL</sequence>
<evidence type="ECO:0000313" key="1">
    <source>
        <dbReference type="EMBL" id="UWN58007.1"/>
    </source>
</evidence>
<dbReference type="Proteomes" id="UP001059295">
    <property type="component" value="Chromosome"/>
</dbReference>
<dbReference type="EMBL" id="CP102294">
    <property type="protein sequence ID" value="UWN58007.1"/>
    <property type="molecule type" value="Genomic_DNA"/>
</dbReference>
<reference evidence="1" key="1">
    <citation type="journal article" date="2022" name="Cell">
        <title>Design, construction, and in vivo augmentation of a complex gut microbiome.</title>
        <authorList>
            <person name="Cheng A.G."/>
            <person name="Ho P.Y."/>
            <person name="Aranda-Diaz A."/>
            <person name="Jain S."/>
            <person name="Yu F.B."/>
            <person name="Meng X."/>
            <person name="Wang M."/>
            <person name="Iakiviak M."/>
            <person name="Nagashima K."/>
            <person name="Zhao A."/>
            <person name="Murugkar P."/>
            <person name="Patil A."/>
            <person name="Atabakhsh K."/>
            <person name="Weakley A."/>
            <person name="Yan J."/>
            <person name="Brumbaugh A.R."/>
            <person name="Higginbottom S."/>
            <person name="Dimas A."/>
            <person name="Shiver A.L."/>
            <person name="Deutschbauer A."/>
            <person name="Neff N."/>
            <person name="Sonnenburg J.L."/>
            <person name="Huang K.C."/>
            <person name="Fischbach M.A."/>
        </authorList>
    </citation>
    <scope>NUCLEOTIDE SEQUENCE</scope>
    <source>
        <strain evidence="1">AP11</strain>
    </source>
</reference>
<organism evidence="1 2">
    <name type="scientific">Alistipes ihumii AP11</name>
    <dbReference type="NCBI Taxonomy" id="1211813"/>
    <lineage>
        <taxon>Bacteria</taxon>
        <taxon>Pseudomonadati</taxon>
        <taxon>Bacteroidota</taxon>
        <taxon>Bacteroidia</taxon>
        <taxon>Bacteroidales</taxon>
        <taxon>Rikenellaceae</taxon>
        <taxon>Alistipes</taxon>
    </lineage>
</organism>